<feature type="region of interest" description="Disordered" evidence="1">
    <location>
        <begin position="1"/>
        <end position="51"/>
    </location>
</feature>
<dbReference type="EMBL" id="JBEAFC010000004">
    <property type="protein sequence ID" value="KAL1559878.1"/>
    <property type="molecule type" value="Genomic_DNA"/>
</dbReference>
<dbReference type="AlphaFoldDB" id="A0ABD1HWC9"/>
<protein>
    <submittedName>
        <fullName evidence="2">Uncharacterized protein</fullName>
    </submittedName>
</protein>
<proteinExistence type="predicted"/>
<reference evidence="2 3" key="1">
    <citation type="submission" date="2024-06" db="EMBL/GenBank/DDBJ databases">
        <title>A chromosome level genome sequence of Diviner's sage (Salvia divinorum).</title>
        <authorList>
            <person name="Ford S.A."/>
            <person name="Ro D.-K."/>
            <person name="Ness R.W."/>
            <person name="Phillips M.A."/>
        </authorList>
    </citation>
    <scope>NUCLEOTIDE SEQUENCE [LARGE SCALE GENOMIC DNA]</scope>
    <source>
        <strain evidence="2">SAF-2024a</strain>
        <tissue evidence="2">Leaf</tissue>
    </source>
</reference>
<name>A0ABD1HWC9_SALDI</name>
<organism evidence="2 3">
    <name type="scientific">Salvia divinorum</name>
    <name type="common">Maria pastora</name>
    <name type="synonym">Diviner's sage</name>
    <dbReference type="NCBI Taxonomy" id="28513"/>
    <lineage>
        <taxon>Eukaryota</taxon>
        <taxon>Viridiplantae</taxon>
        <taxon>Streptophyta</taxon>
        <taxon>Embryophyta</taxon>
        <taxon>Tracheophyta</taxon>
        <taxon>Spermatophyta</taxon>
        <taxon>Magnoliopsida</taxon>
        <taxon>eudicotyledons</taxon>
        <taxon>Gunneridae</taxon>
        <taxon>Pentapetalae</taxon>
        <taxon>asterids</taxon>
        <taxon>lamiids</taxon>
        <taxon>Lamiales</taxon>
        <taxon>Lamiaceae</taxon>
        <taxon>Nepetoideae</taxon>
        <taxon>Mentheae</taxon>
        <taxon>Salviinae</taxon>
        <taxon>Salvia</taxon>
        <taxon>Salvia subgen. Calosphace</taxon>
    </lineage>
</organism>
<dbReference type="Proteomes" id="UP001567538">
    <property type="component" value="Unassembled WGS sequence"/>
</dbReference>
<keyword evidence="3" id="KW-1185">Reference proteome</keyword>
<evidence type="ECO:0000256" key="1">
    <source>
        <dbReference type="SAM" id="MobiDB-lite"/>
    </source>
</evidence>
<accession>A0ABD1HWC9</accession>
<comment type="caution">
    <text evidence="2">The sequence shown here is derived from an EMBL/GenBank/DDBJ whole genome shotgun (WGS) entry which is preliminary data.</text>
</comment>
<gene>
    <name evidence="2" type="ORF">AAHA92_10172</name>
</gene>
<sequence>MFAQLAAAAAPPPPPPAVQEAESSEEEEEEEEEAGVAATAEAEEEKEAEFKRSAFCLPQRVNPAIETRRSREEIEQRGRELIPLTLVSSHLTIDQGTDGTRYGGELMFMIRRHAGRSRVRRQETNLLGQASLATDSTAWQQRRAPVSIP</sequence>
<feature type="compositionally biased region" description="Acidic residues" evidence="1">
    <location>
        <begin position="22"/>
        <end position="34"/>
    </location>
</feature>
<evidence type="ECO:0000313" key="3">
    <source>
        <dbReference type="Proteomes" id="UP001567538"/>
    </source>
</evidence>
<evidence type="ECO:0000313" key="2">
    <source>
        <dbReference type="EMBL" id="KAL1559878.1"/>
    </source>
</evidence>